<dbReference type="GO" id="GO:0004252">
    <property type="term" value="F:serine-type endopeptidase activity"/>
    <property type="evidence" value="ECO:0007669"/>
    <property type="project" value="InterPro"/>
</dbReference>
<feature type="compositionally biased region" description="Low complexity" evidence="3">
    <location>
        <begin position="2076"/>
        <end position="2087"/>
    </location>
</feature>
<feature type="region of interest" description="Disordered" evidence="3">
    <location>
        <begin position="585"/>
        <end position="612"/>
    </location>
</feature>
<feature type="region of interest" description="Disordered" evidence="3">
    <location>
        <begin position="517"/>
        <end position="545"/>
    </location>
</feature>
<comment type="caution">
    <text evidence="6">The sequence shown here is derived from an EMBL/GenBank/DDBJ whole genome shotgun (WGS) entry which is preliminary data.</text>
</comment>
<dbReference type="Proteomes" id="UP000612055">
    <property type="component" value="Unassembled WGS sequence"/>
</dbReference>
<dbReference type="Pfam" id="PF01483">
    <property type="entry name" value="P_proprotein"/>
    <property type="match status" value="1"/>
</dbReference>
<evidence type="ECO:0000259" key="5">
    <source>
        <dbReference type="PROSITE" id="PS51829"/>
    </source>
</evidence>
<feature type="transmembrane region" description="Helical" evidence="4">
    <location>
        <begin position="2985"/>
        <end position="3009"/>
    </location>
</feature>
<keyword evidence="4" id="KW-1133">Transmembrane helix</keyword>
<feature type="transmembrane region" description="Helical" evidence="4">
    <location>
        <begin position="2773"/>
        <end position="2791"/>
    </location>
</feature>
<feature type="transmembrane region" description="Helical" evidence="4">
    <location>
        <begin position="2953"/>
        <end position="2973"/>
    </location>
</feature>
<evidence type="ECO:0000256" key="4">
    <source>
        <dbReference type="SAM" id="Phobius"/>
    </source>
</evidence>
<dbReference type="InterPro" id="IPR051246">
    <property type="entry name" value="WDR48"/>
</dbReference>
<sequence length="3080" mass="314267">MPGARKEQQQRFCARSALLFIFCFAVGPALVHVSGGNLTASACVAAYLGGDNVPIPDDSNTGVVLTAAMACPLELVTRVSVSVNLTHPYLGDLTVVLTSPAGINVTLCVHGQSGNQHLNGTYTFADAPAGLPRLPARGVNAVSSSLEPGSYKPDGSLSVSALRRSPGGTWRLWVRDLGHEDAGVIHSFSVHVSGVPSTGAAAELGAPGAQPWGAAPDVFAGTSARWIGIQGLDLAAGGGPPPDLVLTFAKALPARAVGDSDLTVAGGGFCEVLLDGALVGSTLNGRDLGAAARGNGSGASPLRLRLSGSEVLALACRHVEGPAGVLALLTSSANASDALAWTDGSWSFEARALNNAAMGRRAFASSAHNSSLLAPRAVDGDASRGSLFRSSSADASDVTPWLSVDLGGAVAVERVVLFNRADCCGSNLMNSELRVGWTAIRSPADTPRITANPLVWRLWGRSRDGEVLVAPVFPPRTGAWLTLQNFQTPVVLRGSGTEREATWVLNLYELEVYGEPVSEGPGLAPPPPSPPTSSRPPAAPTARVPSPAEMVAPLPWTHRCSFVLRPALSTIACAAAAAASPPLINGTTGDSGSSGGSTSHSSTDDGGSSGTDGLRMALGAALLQHLGAAGAGFAARAPTDANDWGLTVNGASHLLIEDSVIMGLNLSTSAALLHVTNCSYVTVRNLTVVGLNGLPAGTNETSGQRTAPPAHVYGAVRVAGARGVSLSGSHCSGVKDSHGWACFWLQLASAPTPSTPADGASAATLAPWVRMQDSSCVDNNVVWGGPDGTSLQTCWSREGSIELDSQTHYTEYGMGAIVVELMTDGGGALASSPLAVQQRVFGGGESYATGGSEAQLDGIGSGGSTLLGIAVETSTLSGNAGGCGAALAVPYGRVELTWSGSHALGNTAALAGGALLFSQGLSRGTIQAGSRLAGNAASAGGALACPGGGGIRDLELTGDSSVVENKATYDGGAILAYSGDITNLTITANSTLASNSAGSFGGAIFTYRGGIQGLTINTSSALRNNTAGVYGGAIYAQAGAVSGVTVDGGSSVQGNAAIRGGAVYTASQDLADVRVLNNSTVSGNGALEHGGAFCAWFGAVRGLTLSGGARMSANGAGGSGGVVCNQYGGVYGIAVRAGSSVSANEAGVSGGFVFSGYGGIADVEITGRSNVTSCLAKLDGGALCAGFGPSDADISRSVDGNSTDVAATSSADDALGFRGAGGISNVRLSGGSSLSSNVALARGGAICSWAHITDMVLDGGSDMSSNGAGNGGALFAGYGDVSFSLLNGSRVSTNSAGDCGGAMYILSGNLAVLLASASLESNSARGAGGAIFVADGNITSLALTRNSALSYNRADYYGGGICIESGAVANLMVTDASTVAANVAVRQDGGLLYHLQYRYTDAASIACHVTGASVLTGNTAKGVGGVLASGGLNTTIALTLEQGSSARQNGVAGSGGGVVGAEHANVVLTVRDGSRLDSNAASMGAGGAAYTRLGSITALVEGNSSLSYNKAGYNGGALSAARVDLTVDTNSSVSWNEAEMHGGAVDAPLASIRVLNASSVIANHAGRWGGFLHARGVELLQVAHGSSVDANSADSGGAVFADEEGFQLPSTDDVEASTGGGASASSSSGSNSAPADRLVGFRLVDVSARSSISGNMARLDGGALYGMISDLYVTDRSSMSYNTAASSGGAMYSKHVARLTLSGNSTLAENAASSDYGGAIYVLDCLDAVQTMTWNLTGGSLRRNFAMDSGGAIALFGPNCTLELTGGVYSANAAGAASADGTGGALSVLGGASLVAASLVVGPGNSAGVGGASYVGWGSTLRLANSTLTGNWASQRGGSVAGEDCARLLLSGTLVKDSTCYGNGGAVSVYGCAAVQLVDTQLVNNTASRGGAFAVGRSASPVLAAQLLAGASDLETEDANPSGLSFVAISGSSALMNNTAAYVQPRDASASTAFLGHGGGLYVAHVPGLVMVVYGSVSSSGNNAWLGANLASQQTCHDVPPTCVTALLVQAHSAVLSSAGATGGPDSGSGLLGSRALEFSVPDACNQAPGLADCSLLVTSEPPKAPAGSLGRATPASGSASAGAAGSTLELPPAQARPAWFSDLNLMALYLVPSGGGAASSDGFAVAPAPRDSAWVERPVNRARLQCPTGVDNCTLAALRSGDIIDASVTLFDAFWQPISSVPRSVQYSVTVYVAGITGPNLTVLPLPVPAVPWVLLANQPWPWTMGVGVQGSARFHGLVTGWPSRYTLRMELREGAMSSAPIYTSLSQFVLRGCQLGESLELSALHPDEEVPLLQDEDVFMASCGKCPAQMVGLYPDPRVESFTVVAGDRERFAAFAAAAPLDAVRSWGDTASRTCLSCPDNAVCPGGRDLSPLEGYWHSSPKSPLMQMCRYLKACSRLPDLTGDALAWWESQPGVTTRAELNTRLKDVMSPLEDRALRLAALRRRYFVLAGNTSAATGAAAAAYQDYMTNQCAKGYAGNLCGTCSPGYTLNSFFWCLECPPLVRTLLIGLLAFGASVAIIILGAIENLSSGENSGKQGEGEGGGQDAPPSGPEAGDVLKLLVVHVQYFIIITRLNIPKPPVMTPLTTALTALTGAESLWSYSHACLVSGQDSSGQAYLNVLGALLTPCAVVAVCLLLWALRYALFNAAKLRRHRNTRRHDLDPEWLDNLAHVDSIDAPGANVVRERSCSLSPSQHMGLRQNVGLQTPPTPPTSFVVEGSALSTSASGGKGGPASPRWAPRIKSISSIRRTIRDNTALSGLRHVDQTLKLPLQLWIITIIGVFVLFPSWASAAFSVFSCYIIDDVSGGGDLQGLEFAVKNYTRGYWSRNMNQECYKGDHMWLYVPLGAVFIAIFCVGPPLYNLVMLWRVRHRLSEHHTQQVYGFMYSRYKPRYFWWDTVLMTETLILVAVDVFGGDLTVAYQALMLQLVLLTIAGVNVVLEPMQSSPLRQLEFASTAVLIGTISLNMYFVVGSADLLNDAGGDAVAIVTLVINLLLILAFVAVAVRSWGRKSLRQRLRDWRRRLAGCWTRCRRGTGGSIAADEDQPSAPRRPQALAASGADGAEPALSSSTVAVRVEEV</sequence>
<dbReference type="Pfam" id="PF22633">
    <property type="entry name" value="F5_F8_type_C_2"/>
    <property type="match status" value="1"/>
</dbReference>
<feature type="compositionally biased region" description="Low complexity" evidence="3">
    <location>
        <begin position="1623"/>
        <end position="1633"/>
    </location>
</feature>
<feature type="compositionally biased region" description="Pro residues" evidence="3">
    <location>
        <begin position="523"/>
        <end position="539"/>
    </location>
</feature>
<feature type="transmembrane region" description="Helical" evidence="4">
    <location>
        <begin position="12"/>
        <end position="31"/>
    </location>
</feature>
<feature type="region of interest" description="Disordered" evidence="3">
    <location>
        <begin position="3039"/>
        <end position="3080"/>
    </location>
</feature>
<gene>
    <name evidence="6" type="ORF">HYH03_010188</name>
</gene>
<feature type="domain" description="P/Homo B" evidence="5">
    <location>
        <begin position="38"/>
        <end position="198"/>
    </location>
</feature>
<dbReference type="PANTHER" id="PTHR19862">
    <property type="entry name" value="WD REPEAT-CONTAINING PROTEIN 48"/>
    <property type="match status" value="1"/>
</dbReference>
<proteinExistence type="predicted"/>
<organism evidence="6 7">
    <name type="scientific">Edaphochlamys debaryana</name>
    <dbReference type="NCBI Taxonomy" id="47281"/>
    <lineage>
        <taxon>Eukaryota</taxon>
        <taxon>Viridiplantae</taxon>
        <taxon>Chlorophyta</taxon>
        <taxon>core chlorophytes</taxon>
        <taxon>Chlorophyceae</taxon>
        <taxon>CS clade</taxon>
        <taxon>Chlamydomonadales</taxon>
        <taxon>Chlamydomonadales incertae sedis</taxon>
        <taxon>Edaphochlamys</taxon>
    </lineage>
</organism>
<evidence type="ECO:0000313" key="7">
    <source>
        <dbReference type="Proteomes" id="UP000612055"/>
    </source>
</evidence>
<dbReference type="PANTHER" id="PTHR19862:SF14">
    <property type="entry name" value="WD REPEAT-CONTAINING PROTEIN 48"/>
    <property type="match status" value="1"/>
</dbReference>
<keyword evidence="1" id="KW-0645">Protease</keyword>
<feature type="transmembrane region" description="Helical" evidence="4">
    <location>
        <begin position="2894"/>
        <end position="2914"/>
    </location>
</feature>
<evidence type="ECO:0000256" key="3">
    <source>
        <dbReference type="SAM" id="MobiDB-lite"/>
    </source>
</evidence>
<feature type="transmembrane region" description="Helical" evidence="4">
    <location>
        <begin position="2508"/>
        <end position="2527"/>
    </location>
</feature>
<evidence type="ECO:0000256" key="1">
    <source>
        <dbReference type="ARBA" id="ARBA00022670"/>
    </source>
</evidence>
<dbReference type="GO" id="GO:0000724">
    <property type="term" value="P:double-strand break repair via homologous recombination"/>
    <property type="evidence" value="ECO:0007669"/>
    <property type="project" value="TreeGrafter"/>
</dbReference>
<accession>A0A836BWW2</accession>
<feature type="region of interest" description="Disordered" evidence="3">
    <location>
        <begin position="1610"/>
        <end position="1634"/>
    </location>
</feature>
<dbReference type="OrthoDB" id="544664at2759"/>
<name>A0A836BWW2_9CHLO</name>
<dbReference type="GO" id="GO:0006508">
    <property type="term" value="P:proteolysis"/>
    <property type="evidence" value="ECO:0007669"/>
    <property type="project" value="UniProtKB-KW"/>
</dbReference>
<dbReference type="EMBL" id="JAEHOE010000053">
    <property type="protein sequence ID" value="KAG2491397.1"/>
    <property type="molecule type" value="Genomic_DNA"/>
</dbReference>
<feature type="transmembrane region" description="Helical" evidence="4">
    <location>
        <begin position="2920"/>
        <end position="2941"/>
    </location>
</feature>
<dbReference type="PROSITE" id="PS51829">
    <property type="entry name" value="P_HOMO_B"/>
    <property type="match status" value="1"/>
</dbReference>
<protein>
    <recommendedName>
        <fullName evidence="5">P/Homo B domain-containing protein</fullName>
    </recommendedName>
</protein>
<keyword evidence="4" id="KW-0472">Membrane</keyword>
<feature type="transmembrane region" description="Helical" evidence="4">
    <location>
        <begin position="2618"/>
        <end position="2646"/>
    </location>
</feature>
<evidence type="ECO:0000313" key="6">
    <source>
        <dbReference type="EMBL" id="KAG2491397.1"/>
    </source>
</evidence>
<keyword evidence="7" id="KW-1185">Reference proteome</keyword>
<feature type="region of interest" description="Disordered" evidence="3">
    <location>
        <begin position="2065"/>
        <end position="2087"/>
    </location>
</feature>
<feature type="transmembrane region" description="Helical" evidence="4">
    <location>
        <begin position="2841"/>
        <end position="2865"/>
    </location>
</feature>
<reference evidence="6" key="1">
    <citation type="journal article" date="2020" name="bioRxiv">
        <title>Comparative genomics of Chlamydomonas.</title>
        <authorList>
            <person name="Craig R.J."/>
            <person name="Hasan A.R."/>
            <person name="Ness R.W."/>
            <person name="Keightley P.D."/>
        </authorList>
    </citation>
    <scope>NUCLEOTIDE SEQUENCE</scope>
    <source>
        <strain evidence="6">CCAP 11/70</strain>
    </source>
</reference>
<dbReference type="InterPro" id="IPR008979">
    <property type="entry name" value="Galactose-bd-like_sf"/>
</dbReference>
<dbReference type="InterPro" id="IPR002884">
    <property type="entry name" value="P_dom"/>
</dbReference>
<keyword evidence="2" id="KW-0378">Hydrolase</keyword>
<dbReference type="GO" id="GO:0043130">
    <property type="term" value="F:ubiquitin binding"/>
    <property type="evidence" value="ECO:0007669"/>
    <property type="project" value="TreeGrafter"/>
</dbReference>
<feature type="compositionally biased region" description="Low complexity" evidence="3">
    <location>
        <begin position="586"/>
        <end position="612"/>
    </location>
</feature>
<keyword evidence="4" id="KW-0812">Transmembrane</keyword>
<dbReference type="SUPFAM" id="SSF49785">
    <property type="entry name" value="Galactose-binding domain-like"/>
    <property type="match status" value="2"/>
</dbReference>
<evidence type="ECO:0000256" key="2">
    <source>
        <dbReference type="ARBA" id="ARBA00022801"/>
    </source>
</evidence>
<dbReference type="Gene3D" id="2.60.120.260">
    <property type="entry name" value="Galactose-binding domain-like"/>
    <property type="match status" value="2"/>
</dbReference>